<keyword evidence="2" id="KW-1133">Transmembrane helix</keyword>
<dbReference type="AlphaFoldDB" id="A0AAD9SZN2"/>
<comment type="caution">
    <text evidence="3">The sequence shown here is derived from an EMBL/GenBank/DDBJ whole genome shotgun (WGS) entry which is preliminary data.</text>
</comment>
<feature type="transmembrane region" description="Helical" evidence="2">
    <location>
        <begin position="175"/>
        <end position="194"/>
    </location>
</feature>
<evidence type="ECO:0000256" key="1">
    <source>
        <dbReference type="SAM" id="MobiDB-lite"/>
    </source>
</evidence>
<feature type="transmembrane region" description="Helical" evidence="2">
    <location>
        <begin position="206"/>
        <end position="226"/>
    </location>
</feature>
<keyword evidence="2" id="KW-0812">Transmembrane</keyword>
<dbReference type="EMBL" id="JAUBYV010000007">
    <property type="protein sequence ID" value="KAK2625899.1"/>
    <property type="molecule type" value="Genomic_DNA"/>
</dbReference>
<keyword evidence="4" id="KW-1185">Reference proteome</keyword>
<evidence type="ECO:0000256" key="2">
    <source>
        <dbReference type="SAM" id="Phobius"/>
    </source>
</evidence>
<proteinExistence type="predicted"/>
<evidence type="ECO:0000313" key="4">
    <source>
        <dbReference type="Proteomes" id="UP001285354"/>
    </source>
</evidence>
<gene>
    <name evidence="3" type="ORF">QTJ16_005211</name>
</gene>
<dbReference type="Proteomes" id="UP001285354">
    <property type="component" value="Unassembled WGS sequence"/>
</dbReference>
<protein>
    <submittedName>
        <fullName evidence="3">Uncharacterized protein</fullName>
    </submittedName>
</protein>
<name>A0AAD9SZN2_9HELO</name>
<reference evidence="3" key="1">
    <citation type="submission" date="2023-06" db="EMBL/GenBank/DDBJ databases">
        <title>Draft genome of Marssonina rosae.</title>
        <authorList>
            <person name="Cheng Q."/>
        </authorList>
    </citation>
    <scope>NUCLEOTIDE SEQUENCE</scope>
    <source>
        <strain evidence="3">R4</strain>
    </source>
</reference>
<keyword evidence="2" id="KW-0472">Membrane</keyword>
<accession>A0AAD9SZN2</accession>
<evidence type="ECO:0000313" key="3">
    <source>
        <dbReference type="EMBL" id="KAK2625899.1"/>
    </source>
</evidence>
<feature type="region of interest" description="Disordered" evidence="1">
    <location>
        <begin position="1"/>
        <end position="22"/>
    </location>
</feature>
<feature type="region of interest" description="Disordered" evidence="1">
    <location>
        <begin position="66"/>
        <end position="87"/>
    </location>
</feature>
<organism evidence="3 4">
    <name type="scientific">Diplocarpon rosae</name>
    <dbReference type="NCBI Taxonomy" id="946125"/>
    <lineage>
        <taxon>Eukaryota</taxon>
        <taxon>Fungi</taxon>
        <taxon>Dikarya</taxon>
        <taxon>Ascomycota</taxon>
        <taxon>Pezizomycotina</taxon>
        <taxon>Leotiomycetes</taxon>
        <taxon>Helotiales</taxon>
        <taxon>Drepanopezizaceae</taxon>
        <taxon>Diplocarpon</taxon>
    </lineage>
</organism>
<feature type="compositionally biased region" description="Polar residues" evidence="1">
    <location>
        <begin position="68"/>
        <end position="87"/>
    </location>
</feature>
<sequence length="365" mass="40932">MSSGGNGRRSSSIAPLQPQMRFDNEREGLNGCFNGRLGVDSSTPKTPRHQHRVQNLLSRFHIPVLSRSGPNSLSPQRDSEALPSSRSLRSFRHPFTQIVARPSTSQRRHARRDSVEAMFPGAYQPSPGRRIVNVDPTELSSAEISNQRRRRRQQVSRLERTCGPRFKDMKVRVKILNCFVSGMFLTLVFTIYLSMALSGRPVSQEFHILLILIILVTTVFFCHAMIRLCMLLLKPPSPDLEAHTRSLGPQMVGPGGYAEPFAPIPVTLTRDEEAAGIESEATKLPPPAYGLWRESVRVDPNRIFWQRNADLPPQEQVTERQAVSRPPSYISDDGVDYVVDAAPRSVAPTAEVPLPAHFSDRGRRR</sequence>